<protein>
    <submittedName>
        <fullName evidence="2">Uncharacterized protein</fullName>
    </submittedName>
</protein>
<keyword evidence="3" id="KW-1185">Reference proteome</keyword>
<evidence type="ECO:0000313" key="3">
    <source>
        <dbReference type="Proteomes" id="UP000324222"/>
    </source>
</evidence>
<evidence type="ECO:0000313" key="2">
    <source>
        <dbReference type="EMBL" id="MPC96251.1"/>
    </source>
</evidence>
<organism evidence="2 3">
    <name type="scientific">Portunus trituberculatus</name>
    <name type="common">Swimming crab</name>
    <name type="synonym">Neptunus trituberculatus</name>
    <dbReference type="NCBI Taxonomy" id="210409"/>
    <lineage>
        <taxon>Eukaryota</taxon>
        <taxon>Metazoa</taxon>
        <taxon>Ecdysozoa</taxon>
        <taxon>Arthropoda</taxon>
        <taxon>Crustacea</taxon>
        <taxon>Multicrustacea</taxon>
        <taxon>Malacostraca</taxon>
        <taxon>Eumalacostraca</taxon>
        <taxon>Eucarida</taxon>
        <taxon>Decapoda</taxon>
        <taxon>Pleocyemata</taxon>
        <taxon>Brachyura</taxon>
        <taxon>Eubrachyura</taxon>
        <taxon>Portunoidea</taxon>
        <taxon>Portunidae</taxon>
        <taxon>Portuninae</taxon>
        <taxon>Portunus</taxon>
    </lineage>
</organism>
<gene>
    <name evidence="2" type="ORF">E2C01_091499</name>
</gene>
<name>A0A5B7JE37_PORTR</name>
<dbReference type="AlphaFoldDB" id="A0A5B7JE37"/>
<dbReference type="EMBL" id="VSRR010105190">
    <property type="protein sequence ID" value="MPC96251.1"/>
    <property type="molecule type" value="Genomic_DNA"/>
</dbReference>
<reference evidence="2 3" key="1">
    <citation type="submission" date="2019-05" db="EMBL/GenBank/DDBJ databases">
        <title>Another draft genome of Portunus trituberculatus and its Hox gene families provides insights of decapod evolution.</title>
        <authorList>
            <person name="Jeong J.-H."/>
            <person name="Song I."/>
            <person name="Kim S."/>
            <person name="Choi T."/>
            <person name="Kim D."/>
            <person name="Ryu S."/>
            <person name="Kim W."/>
        </authorList>
    </citation>
    <scope>NUCLEOTIDE SEQUENCE [LARGE SCALE GENOMIC DNA]</scope>
    <source>
        <tissue evidence="2">Muscle</tissue>
    </source>
</reference>
<proteinExistence type="predicted"/>
<evidence type="ECO:0000256" key="1">
    <source>
        <dbReference type="SAM" id="MobiDB-lite"/>
    </source>
</evidence>
<comment type="caution">
    <text evidence="2">The sequence shown here is derived from an EMBL/GenBank/DDBJ whole genome shotgun (WGS) entry which is preliminary data.</text>
</comment>
<dbReference type="Proteomes" id="UP000324222">
    <property type="component" value="Unassembled WGS sequence"/>
</dbReference>
<accession>A0A5B7JE37</accession>
<sequence>MSVCLSLLQPTYVSVYPYHPPLSIYLSPSLPSPSACLLLCLPVPLNMKVLLGLVSGFLGMSAETSDVMCGEGRAGASQLEGRGEMKGGEDTGTQRAKEKED</sequence>
<feature type="region of interest" description="Disordered" evidence="1">
    <location>
        <begin position="76"/>
        <end position="101"/>
    </location>
</feature>